<name>A0A890A2U4_9MONI</name>
<keyword evidence="2 4" id="KW-0689">Ribosomal protein</keyword>
<dbReference type="InterPro" id="IPR000307">
    <property type="entry name" value="Ribosomal_bS16"/>
</dbReference>
<sequence>MVKPRLKRYGKKQRVTYRIIAIDSQSRREGEAIREVGFYNPRKGQTQLDLFAIIALLKEGAQSTETVRGILKRAKLPEQVGINLQLKIEFEENLMGPAYSSF</sequence>
<evidence type="ECO:0000313" key="5">
    <source>
        <dbReference type="EMBL" id="QRG01262.1"/>
    </source>
</evidence>
<keyword evidence="5" id="KW-0934">Plastid</keyword>
<dbReference type="NCBIfam" id="TIGR00002">
    <property type="entry name" value="S16"/>
    <property type="match status" value="1"/>
</dbReference>
<dbReference type="Gene3D" id="3.30.1320.10">
    <property type="match status" value="1"/>
</dbReference>
<evidence type="ECO:0000256" key="3">
    <source>
        <dbReference type="ARBA" id="ARBA00023274"/>
    </source>
</evidence>
<accession>A0A890A2U4</accession>
<evidence type="ECO:0000256" key="4">
    <source>
        <dbReference type="HAMAP-Rule" id="MF_00385"/>
    </source>
</evidence>
<reference evidence="5" key="1">
    <citation type="journal article" date="2020" name="Mitochondrial DNA Part B Resour">
        <title>The complete chloroplast genome of a fern genus Thelypteris interrupta.</title>
        <authorList>
            <person name="Ramekar R.V."/>
            <person name="Choi I.Y."/>
            <person name="Kwak M."/>
            <person name="Cheong E.J."/>
            <person name="Park K.C."/>
        </authorList>
    </citation>
    <scope>NUCLEOTIDE SEQUENCE</scope>
</reference>
<dbReference type="PANTHER" id="PTHR12919:SF20">
    <property type="entry name" value="SMALL RIBOSOMAL SUBUNIT PROTEIN BS16M"/>
    <property type="match status" value="1"/>
</dbReference>
<dbReference type="AlphaFoldDB" id="A0A890A2U4"/>
<comment type="subcellular location">
    <subcellularLocation>
        <location evidence="4">Plastid</location>
        <location evidence="4">Chloroplast</location>
    </subcellularLocation>
</comment>
<dbReference type="PANTHER" id="PTHR12919">
    <property type="entry name" value="30S RIBOSOMAL PROTEIN S16"/>
    <property type="match status" value="1"/>
</dbReference>
<dbReference type="Pfam" id="PF00886">
    <property type="entry name" value="Ribosomal_S16"/>
    <property type="match status" value="1"/>
</dbReference>
<dbReference type="GO" id="GO:0015935">
    <property type="term" value="C:small ribosomal subunit"/>
    <property type="evidence" value="ECO:0007669"/>
    <property type="project" value="TreeGrafter"/>
</dbReference>
<dbReference type="EMBL" id="MN599066">
    <property type="protein sequence ID" value="QRG01262.1"/>
    <property type="molecule type" value="Genomic_DNA"/>
</dbReference>
<dbReference type="RefSeq" id="YP_010157128.1">
    <property type="nucleotide sequence ID" value="NC_057240.1"/>
</dbReference>
<keyword evidence="5" id="KW-0150">Chloroplast</keyword>
<dbReference type="GO" id="GO:0003735">
    <property type="term" value="F:structural constituent of ribosome"/>
    <property type="evidence" value="ECO:0007669"/>
    <property type="project" value="InterPro"/>
</dbReference>
<evidence type="ECO:0000256" key="1">
    <source>
        <dbReference type="ARBA" id="ARBA00006668"/>
    </source>
</evidence>
<dbReference type="GO" id="GO:0005739">
    <property type="term" value="C:mitochondrion"/>
    <property type="evidence" value="ECO:0007669"/>
    <property type="project" value="GOC"/>
</dbReference>
<dbReference type="HAMAP" id="MF_00385">
    <property type="entry name" value="Ribosomal_bS16"/>
    <property type="match status" value="1"/>
</dbReference>
<comment type="similarity">
    <text evidence="1 4">Belongs to the bacterial ribosomal protein bS16 family.</text>
</comment>
<geneLocation type="chloroplast" evidence="5"/>
<keyword evidence="3 4" id="KW-0687">Ribonucleoprotein</keyword>
<dbReference type="GO" id="GO:0032543">
    <property type="term" value="P:mitochondrial translation"/>
    <property type="evidence" value="ECO:0007669"/>
    <property type="project" value="TreeGrafter"/>
</dbReference>
<dbReference type="GO" id="GO:0009507">
    <property type="term" value="C:chloroplast"/>
    <property type="evidence" value="ECO:0007669"/>
    <property type="project" value="UniProtKB-SubCell"/>
</dbReference>
<gene>
    <name evidence="4 5" type="primary">rps16</name>
</gene>
<protein>
    <recommendedName>
        <fullName evidence="4">Small ribosomal subunit protein bS16c</fullName>
    </recommendedName>
</protein>
<dbReference type="SUPFAM" id="SSF54565">
    <property type="entry name" value="Ribosomal protein S16"/>
    <property type="match status" value="1"/>
</dbReference>
<organism evidence="5">
    <name type="scientific">Cyclosorus interruptus</name>
    <dbReference type="NCBI Taxonomy" id="173874"/>
    <lineage>
        <taxon>Eukaryota</taxon>
        <taxon>Viridiplantae</taxon>
        <taxon>Streptophyta</taxon>
        <taxon>Embryophyta</taxon>
        <taxon>Tracheophyta</taxon>
        <taxon>Polypodiopsida</taxon>
        <taxon>Polypodiidae</taxon>
        <taxon>Polypodiales</taxon>
        <taxon>Aspleniineae</taxon>
        <taxon>Thelypteridaceae</taxon>
        <taxon>Thelypteridoideae</taxon>
        <taxon>Cyclosorus</taxon>
    </lineage>
</organism>
<evidence type="ECO:0000256" key="2">
    <source>
        <dbReference type="ARBA" id="ARBA00022980"/>
    </source>
</evidence>
<dbReference type="GeneID" id="67161404"/>
<proteinExistence type="inferred from homology"/>
<dbReference type="InterPro" id="IPR023803">
    <property type="entry name" value="Ribosomal_bS16_dom_sf"/>
</dbReference>